<gene>
    <name evidence="1" type="ORF">Lcin_1349</name>
    <name evidence="2" type="ORF">NCTC12438_02670</name>
</gene>
<evidence type="ECO:0000313" key="4">
    <source>
        <dbReference type="Proteomes" id="UP000255316"/>
    </source>
</evidence>
<evidence type="ECO:0000313" key="2">
    <source>
        <dbReference type="EMBL" id="STX36040.1"/>
    </source>
</evidence>
<name>A0A378IM70_9GAMM</name>
<sequence>MPKKKPFEISKEFVDQVLAIIANESEEGRKKIVAIAKRAEEKYERPIKSWLTGWFYQYTRTRGEKVDQSINVMQNFPDAYTRLQEFKLIISDGEWNIGSYNYLLFLELIDAVPDYASLDEPFVHSFILELKDSVIKQIDSFMFQYKSTLETIKAREIERETIRQNENQSLENILICNELTIAKETLCKQQDKTVFSLSFKNDLWHLSWVDENGETYPLSPSNELILKLATLEEPDIEKLSSVRLKQIKKECLKARDHYLSKIQVMINPEDKNSHTSLTNESLITNGITSTFVLRHAEKETSLWWINSIGVSNKITLSDYPKLDSWLATHTAPLNEADRLQLKANLLHIKTTQPFSTSKLESMNEMLEKVLKKQAPKDELTKDDHIGKLDLELFNQVKHHLEDRVKKIAERAPFVSEPLKESTDIESPPKKLEPERYAVLSQLPTFWQKQREMTAEEVPQSLNNSLK</sequence>
<dbReference type="Proteomes" id="UP000054854">
    <property type="component" value="Unassembled WGS sequence"/>
</dbReference>
<evidence type="ECO:0000313" key="3">
    <source>
        <dbReference type="Proteomes" id="UP000054854"/>
    </source>
</evidence>
<reference evidence="1 3" key="1">
    <citation type="submission" date="2015-11" db="EMBL/GenBank/DDBJ databases">
        <title>Genomic analysis of 38 Legionella species identifies large and diverse effector repertoires.</title>
        <authorList>
            <person name="Burstein D."/>
            <person name="Amaro F."/>
            <person name="Zusman T."/>
            <person name="Lifshitz Z."/>
            <person name="Cohen O."/>
            <person name="Gilbert J.A."/>
            <person name="Pupko T."/>
            <person name="Shuman H.A."/>
            <person name="Segal G."/>
        </authorList>
    </citation>
    <scope>NUCLEOTIDE SEQUENCE [LARGE SCALE GENOMIC DNA]</scope>
    <source>
        <strain evidence="1 3">CDC#72-OH-14</strain>
    </source>
</reference>
<keyword evidence="3" id="KW-1185">Reference proteome</keyword>
<reference evidence="2 4" key="2">
    <citation type="submission" date="2018-06" db="EMBL/GenBank/DDBJ databases">
        <authorList>
            <consortium name="Pathogen Informatics"/>
            <person name="Doyle S."/>
        </authorList>
    </citation>
    <scope>NUCLEOTIDE SEQUENCE [LARGE SCALE GENOMIC DNA]</scope>
    <source>
        <strain evidence="2 4">NCTC12438</strain>
    </source>
</reference>
<organism evidence="2 4">
    <name type="scientific">Legionella cincinnatiensis</name>
    <dbReference type="NCBI Taxonomy" id="28085"/>
    <lineage>
        <taxon>Bacteria</taxon>
        <taxon>Pseudomonadati</taxon>
        <taxon>Pseudomonadota</taxon>
        <taxon>Gammaproteobacteria</taxon>
        <taxon>Legionellales</taxon>
        <taxon>Legionellaceae</taxon>
        <taxon>Legionella</taxon>
    </lineage>
</organism>
<accession>A0A378IM70</accession>
<dbReference type="EMBL" id="LNXX01000014">
    <property type="protein sequence ID" value="KTC88472.1"/>
    <property type="molecule type" value="Genomic_DNA"/>
</dbReference>
<dbReference type="RefSeq" id="WP_058464659.1">
    <property type="nucleotide sequence ID" value="NZ_CAAAHQ010000004.1"/>
</dbReference>
<proteinExistence type="predicted"/>
<protein>
    <submittedName>
        <fullName evidence="2">Uncharacterized protein</fullName>
    </submittedName>
</protein>
<dbReference type="Proteomes" id="UP000255316">
    <property type="component" value="Unassembled WGS sequence"/>
</dbReference>
<dbReference type="EMBL" id="UGNX01000001">
    <property type="protein sequence ID" value="STX36040.1"/>
    <property type="molecule type" value="Genomic_DNA"/>
</dbReference>
<dbReference type="OrthoDB" id="5651653at2"/>
<dbReference type="AlphaFoldDB" id="A0A378IM70"/>
<evidence type="ECO:0000313" key="1">
    <source>
        <dbReference type="EMBL" id="KTC88472.1"/>
    </source>
</evidence>